<comment type="caution">
    <text evidence="1">The sequence shown here is derived from an EMBL/GenBank/DDBJ whole genome shotgun (WGS) entry which is preliminary data.</text>
</comment>
<dbReference type="PROSITE" id="PS51257">
    <property type="entry name" value="PROKAR_LIPOPROTEIN"/>
    <property type="match status" value="1"/>
</dbReference>
<gene>
    <name evidence="1" type="ORF">H8Q88_05135</name>
</gene>
<reference evidence="1" key="1">
    <citation type="submission" date="2020-08" db="EMBL/GenBank/DDBJ databases">
        <title>Genome Sequencing and Pan-Genome Analysis of Migratory bird Vibrio Strains, Inner Mongolia.</title>
        <authorList>
            <person name="Zheng L."/>
        </authorList>
    </citation>
    <scope>NUCLEOTIDE SEQUENCE</scope>
    <source>
        <strain evidence="1">M13F</strain>
    </source>
</reference>
<dbReference type="EMBL" id="JACRUP010000002">
    <property type="protein sequence ID" value="MBC5850343.1"/>
    <property type="molecule type" value="Genomic_DNA"/>
</dbReference>
<name>A0A9X0R7G6_VIBME</name>
<dbReference type="AlphaFoldDB" id="A0A9X0R7G6"/>
<evidence type="ECO:0000313" key="2">
    <source>
        <dbReference type="Proteomes" id="UP000615796"/>
    </source>
</evidence>
<dbReference type="Proteomes" id="UP000615796">
    <property type="component" value="Unassembled WGS sequence"/>
</dbReference>
<protein>
    <submittedName>
        <fullName evidence="1">Uncharacterized protein</fullName>
    </submittedName>
</protein>
<keyword evidence="2" id="KW-1185">Reference proteome</keyword>
<evidence type="ECO:0000313" key="1">
    <source>
        <dbReference type="EMBL" id="MBC5850343.1"/>
    </source>
</evidence>
<dbReference type="RefSeq" id="WP_186462596.1">
    <property type="nucleotide sequence ID" value="NZ_JACNMI010000001.1"/>
</dbReference>
<sequence>MKKVLMLLLLIFGLACAGAGYYLFYYKPEQERLEALNQRLTPDTPMPQEYEPSAPAFVMPDIMDYYVNEPTLGVREKPDKDGFVHRLLYRGEPVFLYEKQEGWGRLTPFYVYEEGGPEVAEWIPLDGLVVEPPVITPEERRETVLSYIMNSDDLEVFKTLFIQTTDQLLTDKTCVPGDFKELGGWVRSVRYQSEDVYFVYCGGLNQANKIYLNAQTGAIFYQ</sequence>
<accession>A0A9X0R7G6</accession>
<organism evidence="1 2">
    <name type="scientific">Vibrio metschnikovii</name>
    <dbReference type="NCBI Taxonomy" id="28172"/>
    <lineage>
        <taxon>Bacteria</taxon>
        <taxon>Pseudomonadati</taxon>
        <taxon>Pseudomonadota</taxon>
        <taxon>Gammaproteobacteria</taxon>
        <taxon>Vibrionales</taxon>
        <taxon>Vibrionaceae</taxon>
        <taxon>Vibrio</taxon>
    </lineage>
</organism>
<proteinExistence type="predicted"/>